<dbReference type="EMBL" id="JEMY01000017">
    <property type="protein sequence ID" value="EXI89277.1"/>
    <property type="molecule type" value="Genomic_DNA"/>
</dbReference>
<evidence type="ECO:0008006" key="3">
    <source>
        <dbReference type="Google" id="ProtNLM"/>
    </source>
</evidence>
<sequence>MTRLLYRQLGDGAVVFDTANWHTHILTPAAAVIFEVFAEAGNGDAIAESRALELLREELDVDPGSPEMQQVLRSLQEMGMLAG</sequence>
<name>A0A011QIU8_ACCRE</name>
<dbReference type="PATRIC" id="fig|1454004.3.peg.1650"/>
<dbReference type="Proteomes" id="UP000022141">
    <property type="component" value="Unassembled WGS sequence"/>
</dbReference>
<gene>
    <name evidence="1" type="ORF">AW11_01600</name>
</gene>
<proteinExistence type="predicted"/>
<dbReference type="InterPro" id="IPR027599">
    <property type="entry name" value="PqqD-rel_X"/>
</dbReference>
<evidence type="ECO:0000313" key="1">
    <source>
        <dbReference type="EMBL" id="EXI89277.1"/>
    </source>
</evidence>
<evidence type="ECO:0000313" key="2">
    <source>
        <dbReference type="Proteomes" id="UP000022141"/>
    </source>
</evidence>
<organism evidence="1 2">
    <name type="scientific">Accumulibacter regalis</name>
    <dbReference type="NCBI Taxonomy" id="522306"/>
    <lineage>
        <taxon>Bacteria</taxon>
        <taxon>Pseudomonadati</taxon>
        <taxon>Pseudomonadota</taxon>
        <taxon>Betaproteobacteria</taxon>
        <taxon>Candidatus Accumulibacter</taxon>
    </lineage>
</organism>
<dbReference type="NCBIfam" id="TIGR04353">
    <property type="entry name" value="PqqD_rel_X"/>
    <property type="match status" value="1"/>
</dbReference>
<keyword evidence="2" id="KW-1185">Reference proteome</keyword>
<protein>
    <recommendedName>
        <fullName evidence="3">HPr-rel-A system PqqD family protein</fullName>
    </recommendedName>
</protein>
<dbReference type="STRING" id="1454004.AW11_01600"/>
<dbReference type="AlphaFoldDB" id="A0A011QIU8"/>
<reference evidence="1" key="1">
    <citation type="submission" date="2014-02" db="EMBL/GenBank/DDBJ databases">
        <title>Expanding our view of genomic diversity in Candidatus Accumulibacter clades.</title>
        <authorList>
            <person name="Skennerton C.T."/>
            <person name="Barr J.J."/>
            <person name="Slater F.R."/>
            <person name="Bond P.L."/>
            <person name="Tyson G.W."/>
        </authorList>
    </citation>
    <scope>NUCLEOTIDE SEQUENCE [LARGE SCALE GENOMIC DNA]</scope>
</reference>
<comment type="caution">
    <text evidence="1">The sequence shown here is derived from an EMBL/GenBank/DDBJ whole genome shotgun (WGS) entry which is preliminary data.</text>
</comment>
<accession>A0A011QIU8</accession>